<gene>
    <name evidence="1" type="ORF">Acr_13g0016000</name>
</gene>
<keyword evidence="2" id="KW-1185">Reference proteome</keyword>
<dbReference type="AlphaFoldDB" id="A0A7J0FNH7"/>
<organism evidence="1 2">
    <name type="scientific">Actinidia rufa</name>
    <dbReference type="NCBI Taxonomy" id="165716"/>
    <lineage>
        <taxon>Eukaryota</taxon>
        <taxon>Viridiplantae</taxon>
        <taxon>Streptophyta</taxon>
        <taxon>Embryophyta</taxon>
        <taxon>Tracheophyta</taxon>
        <taxon>Spermatophyta</taxon>
        <taxon>Magnoliopsida</taxon>
        <taxon>eudicotyledons</taxon>
        <taxon>Gunneridae</taxon>
        <taxon>Pentapetalae</taxon>
        <taxon>asterids</taxon>
        <taxon>Ericales</taxon>
        <taxon>Actinidiaceae</taxon>
        <taxon>Actinidia</taxon>
    </lineage>
</organism>
<name>A0A7J0FNH7_9ERIC</name>
<evidence type="ECO:0000313" key="2">
    <source>
        <dbReference type="Proteomes" id="UP000585474"/>
    </source>
</evidence>
<proteinExistence type="predicted"/>
<reference evidence="1 2" key="1">
    <citation type="submission" date="2019-07" db="EMBL/GenBank/DDBJ databases">
        <title>De Novo Assembly of kiwifruit Actinidia rufa.</title>
        <authorList>
            <person name="Sugita-Konishi S."/>
            <person name="Sato K."/>
            <person name="Mori E."/>
            <person name="Abe Y."/>
            <person name="Kisaki G."/>
            <person name="Hamano K."/>
            <person name="Suezawa K."/>
            <person name="Otani M."/>
            <person name="Fukuda T."/>
            <person name="Manabe T."/>
            <person name="Gomi K."/>
            <person name="Tabuchi M."/>
            <person name="Akimitsu K."/>
            <person name="Kataoka I."/>
        </authorList>
    </citation>
    <scope>NUCLEOTIDE SEQUENCE [LARGE SCALE GENOMIC DNA]</scope>
    <source>
        <strain evidence="2">cv. Fuchu</strain>
    </source>
</reference>
<sequence>MEIDSDFIARSRRTRTLRRRSRRVECQRPSGLEVVSAAAEIDLGLGQGRVEEEGSSGIMEVYCGKIKRLY</sequence>
<evidence type="ECO:0000313" key="1">
    <source>
        <dbReference type="EMBL" id="GFZ00201.1"/>
    </source>
</evidence>
<dbReference type="EMBL" id="BJWL01000013">
    <property type="protein sequence ID" value="GFZ00201.1"/>
    <property type="molecule type" value="Genomic_DNA"/>
</dbReference>
<protein>
    <submittedName>
        <fullName evidence="1">Uncharacterized protein</fullName>
    </submittedName>
</protein>
<comment type="caution">
    <text evidence="1">The sequence shown here is derived from an EMBL/GenBank/DDBJ whole genome shotgun (WGS) entry which is preliminary data.</text>
</comment>
<accession>A0A7J0FNH7</accession>
<dbReference type="Proteomes" id="UP000585474">
    <property type="component" value="Unassembled WGS sequence"/>
</dbReference>